<dbReference type="PANTHER" id="PTHR33021:SF339">
    <property type="entry name" value="OS07G0570600 PROTEIN"/>
    <property type="match status" value="1"/>
</dbReference>
<gene>
    <name evidence="7" type="ORF">AXF42_Ash020571</name>
</gene>
<dbReference type="SUPFAM" id="SSF49503">
    <property type="entry name" value="Cupredoxins"/>
    <property type="match status" value="1"/>
</dbReference>
<keyword evidence="3" id="KW-0325">Glycoprotein</keyword>
<keyword evidence="1" id="KW-0479">Metal-binding</keyword>
<evidence type="ECO:0000259" key="6">
    <source>
        <dbReference type="PROSITE" id="PS51485"/>
    </source>
</evidence>
<evidence type="ECO:0000256" key="4">
    <source>
        <dbReference type="SAM" id="MobiDB-lite"/>
    </source>
</evidence>
<feature type="chain" id="PRO_5014156895" evidence="5">
    <location>
        <begin position="33"/>
        <end position="191"/>
    </location>
</feature>
<dbReference type="PANTHER" id="PTHR33021">
    <property type="entry name" value="BLUE COPPER PROTEIN"/>
    <property type="match status" value="1"/>
</dbReference>
<dbReference type="GO" id="GO:0046872">
    <property type="term" value="F:metal ion binding"/>
    <property type="evidence" value="ECO:0007669"/>
    <property type="project" value="UniProtKB-KW"/>
</dbReference>
<reference evidence="7 8" key="1">
    <citation type="journal article" date="2017" name="Nature">
        <title>The Apostasia genome and the evolution of orchids.</title>
        <authorList>
            <person name="Zhang G.Q."/>
            <person name="Liu K.W."/>
            <person name="Li Z."/>
            <person name="Lohaus R."/>
            <person name="Hsiao Y.Y."/>
            <person name="Niu S.C."/>
            <person name="Wang J.Y."/>
            <person name="Lin Y.C."/>
            <person name="Xu Q."/>
            <person name="Chen L.J."/>
            <person name="Yoshida K."/>
            <person name="Fujiwara S."/>
            <person name="Wang Z.W."/>
            <person name="Zhang Y.Q."/>
            <person name="Mitsuda N."/>
            <person name="Wang M."/>
            <person name="Liu G.H."/>
            <person name="Pecoraro L."/>
            <person name="Huang H.X."/>
            <person name="Xiao X.J."/>
            <person name="Lin M."/>
            <person name="Wu X.Y."/>
            <person name="Wu W.L."/>
            <person name="Chen Y.Y."/>
            <person name="Chang S.B."/>
            <person name="Sakamoto S."/>
            <person name="Ohme-Takagi M."/>
            <person name="Yagi M."/>
            <person name="Zeng S.J."/>
            <person name="Shen C.Y."/>
            <person name="Yeh C.M."/>
            <person name="Luo Y.B."/>
            <person name="Tsai W.C."/>
            <person name="Van de Peer Y."/>
            <person name="Liu Z.J."/>
        </authorList>
    </citation>
    <scope>NUCLEOTIDE SEQUENCE [LARGE SCALE GENOMIC DNA]</scope>
    <source>
        <strain evidence="8">cv. Shenzhen</strain>
        <tissue evidence="7">Stem</tissue>
    </source>
</reference>
<dbReference type="GO" id="GO:0005886">
    <property type="term" value="C:plasma membrane"/>
    <property type="evidence" value="ECO:0007669"/>
    <property type="project" value="TreeGrafter"/>
</dbReference>
<evidence type="ECO:0000313" key="7">
    <source>
        <dbReference type="EMBL" id="PKA63198.1"/>
    </source>
</evidence>
<protein>
    <submittedName>
        <fullName evidence="7">Cucumber peeling cupredoxin</fullName>
    </submittedName>
</protein>
<feature type="region of interest" description="Disordered" evidence="4">
    <location>
        <begin position="154"/>
        <end position="191"/>
    </location>
</feature>
<dbReference type="InterPro" id="IPR039391">
    <property type="entry name" value="Phytocyanin-like"/>
</dbReference>
<evidence type="ECO:0000256" key="2">
    <source>
        <dbReference type="ARBA" id="ARBA00023008"/>
    </source>
</evidence>
<proteinExistence type="predicted"/>
<dbReference type="Proteomes" id="UP000236161">
    <property type="component" value="Unassembled WGS sequence"/>
</dbReference>
<dbReference type="AlphaFoldDB" id="A0A2I0B5X2"/>
<sequence length="191" mass="19968">MAGGGRKSLPPAVVAAIFAGLLAVVLPAPSEAKTYIVGDAAGWSLPSNDNFYEVWSQSKKFRAGDHLLFNFKTTIHTVVEVTKLGYESCSQANPLAETIYDGPAKVKLTQGSHYYICDRPQHCFGGMKLAVNVSAPATNNNLAAEHNRKLEGSMVASGPVSAVPGDSQAVPGDSTEVPADSPEVPADSPAV</sequence>
<dbReference type="FunFam" id="2.60.40.420:FF:000003">
    <property type="entry name" value="Blue copper"/>
    <property type="match status" value="1"/>
</dbReference>
<evidence type="ECO:0000256" key="1">
    <source>
        <dbReference type="ARBA" id="ARBA00022723"/>
    </source>
</evidence>
<accession>A0A2I0B5X2</accession>
<dbReference type="InterPro" id="IPR003245">
    <property type="entry name" value="Phytocyanin_dom"/>
</dbReference>
<dbReference type="STRING" id="1088818.A0A2I0B5X2"/>
<dbReference type="GO" id="GO:0009055">
    <property type="term" value="F:electron transfer activity"/>
    <property type="evidence" value="ECO:0007669"/>
    <property type="project" value="InterPro"/>
</dbReference>
<keyword evidence="8" id="KW-1185">Reference proteome</keyword>
<keyword evidence="2" id="KW-0186">Copper</keyword>
<evidence type="ECO:0000256" key="5">
    <source>
        <dbReference type="SAM" id="SignalP"/>
    </source>
</evidence>
<dbReference type="InterPro" id="IPR028871">
    <property type="entry name" value="BlueCu_1_BS"/>
</dbReference>
<dbReference type="PROSITE" id="PS51485">
    <property type="entry name" value="PHYTOCYANIN"/>
    <property type="match status" value="1"/>
</dbReference>
<dbReference type="PROSITE" id="PS00196">
    <property type="entry name" value="COPPER_BLUE"/>
    <property type="match status" value="1"/>
</dbReference>
<name>A0A2I0B5X2_9ASPA</name>
<feature type="signal peptide" evidence="5">
    <location>
        <begin position="1"/>
        <end position="32"/>
    </location>
</feature>
<dbReference type="Gene3D" id="2.60.40.420">
    <property type="entry name" value="Cupredoxins - blue copper proteins"/>
    <property type="match status" value="1"/>
</dbReference>
<keyword evidence="5" id="KW-0732">Signal</keyword>
<evidence type="ECO:0000256" key="3">
    <source>
        <dbReference type="ARBA" id="ARBA00023180"/>
    </source>
</evidence>
<dbReference type="InterPro" id="IPR008972">
    <property type="entry name" value="Cupredoxin"/>
</dbReference>
<dbReference type="Pfam" id="PF02298">
    <property type="entry name" value="Cu_bind_like"/>
    <property type="match status" value="1"/>
</dbReference>
<dbReference type="EMBL" id="KZ451910">
    <property type="protein sequence ID" value="PKA63198.1"/>
    <property type="molecule type" value="Genomic_DNA"/>
</dbReference>
<feature type="domain" description="Phytocyanin" evidence="6">
    <location>
        <begin position="33"/>
        <end position="135"/>
    </location>
</feature>
<organism evidence="7 8">
    <name type="scientific">Apostasia shenzhenica</name>
    <dbReference type="NCBI Taxonomy" id="1088818"/>
    <lineage>
        <taxon>Eukaryota</taxon>
        <taxon>Viridiplantae</taxon>
        <taxon>Streptophyta</taxon>
        <taxon>Embryophyta</taxon>
        <taxon>Tracheophyta</taxon>
        <taxon>Spermatophyta</taxon>
        <taxon>Magnoliopsida</taxon>
        <taxon>Liliopsida</taxon>
        <taxon>Asparagales</taxon>
        <taxon>Orchidaceae</taxon>
        <taxon>Apostasioideae</taxon>
        <taxon>Apostasia</taxon>
    </lineage>
</organism>
<dbReference type="CDD" id="cd04216">
    <property type="entry name" value="Phytocyanin"/>
    <property type="match status" value="1"/>
</dbReference>
<dbReference type="OrthoDB" id="687020at2759"/>
<evidence type="ECO:0000313" key="8">
    <source>
        <dbReference type="Proteomes" id="UP000236161"/>
    </source>
</evidence>